<evidence type="ECO:0000256" key="3">
    <source>
        <dbReference type="ARBA" id="ARBA00022475"/>
    </source>
</evidence>
<keyword evidence="2" id="KW-0813">Transport</keyword>
<dbReference type="InterPro" id="IPR052075">
    <property type="entry name" value="Heme_exporter_D"/>
</dbReference>
<feature type="transmembrane region" description="Helical" evidence="10">
    <location>
        <begin position="12"/>
        <end position="31"/>
    </location>
</feature>
<dbReference type="GO" id="GO:0005886">
    <property type="term" value="C:plasma membrane"/>
    <property type="evidence" value="ECO:0007669"/>
    <property type="project" value="UniProtKB-SubCell"/>
</dbReference>
<dbReference type="AlphaFoldDB" id="A0A3B0Z0S5"/>
<keyword evidence="6" id="KW-0201">Cytochrome c-type biogenesis</keyword>
<comment type="subcellular location">
    <subcellularLocation>
        <location evidence="1">Cell inner membrane</location>
        <topology evidence="1">Single-pass membrane protein</topology>
    </subcellularLocation>
</comment>
<sequence length="55" mass="6352">MNDFLHMGGYAAYVWSSYGITLVVLLANLVAPIMARRKLLTQLAQREKRAQRMKR</sequence>
<dbReference type="PANTHER" id="PTHR37531">
    <property type="entry name" value="HEME EXPORTER PROTEIN D"/>
    <property type="match status" value="1"/>
</dbReference>
<keyword evidence="4" id="KW-0997">Cell inner membrane</keyword>
<evidence type="ECO:0000256" key="7">
    <source>
        <dbReference type="ARBA" id="ARBA00022989"/>
    </source>
</evidence>
<evidence type="ECO:0000256" key="2">
    <source>
        <dbReference type="ARBA" id="ARBA00022448"/>
    </source>
</evidence>
<evidence type="ECO:0000256" key="8">
    <source>
        <dbReference type="ARBA" id="ARBA00023136"/>
    </source>
</evidence>
<keyword evidence="8 10" id="KW-0472">Membrane</keyword>
<proteinExistence type="predicted"/>
<evidence type="ECO:0000256" key="1">
    <source>
        <dbReference type="ARBA" id="ARBA00004377"/>
    </source>
</evidence>
<dbReference type="NCBIfam" id="TIGR03141">
    <property type="entry name" value="cytochro_ccmD"/>
    <property type="match status" value="1"/>
</dbReference>
<name>A0A3B0Z0S5_9ZZZZ</name>
<dbReference type="PANTHER" id="PTHR37531:SF1">
    <property type="entry name" value="HEME EXPORTER PROTEIN D"/>
    <property type="match status" value="1"/>
</dbReference>
<evidence type="ECO:0000256" key="6">
    <source>
        <dbReference type="ARBA" id="ARBA00022748"/>
    </source>
</evidence>
<reference evidence="11" key="1">
    <citation type="submission" date="2018-06" db="EMBL/GenBank/DDBJ databases">
        <authorList>
            <person name="Zhirakovskaya E."/>
        </authorList>
    </citation>
    <scope>NUCLEOTIDE SEQUENCE</scope>
</reference>
<dbReference type="InterPro" id="IPR007078">
    <property type="entry name" value="Haem_export_protD_CcmD"/>
</dbReference>
<evidence type="ECO:0000256" key="10">
    <source>
        <dbReference type="SAM" id="Phobius"/>
    </source>
</evidence>
<evidence type="ECO:0000256" key="9">
    <source>
        <dbReference type="ARBA" id="ARBA00032938"/>
    </source>
</evidence>
<evidence type="ECO:0000256" key="5">
    <source>
        <dbReference type="ARBA" id="ARBA00022692"/>
    </source>
</evidence>
<gene>
    <name evidence="11" type="ORF">MNBD_GAMMA14-614</name>
</gene>
<evidence type="ECO:0000313" key="11">
    <source>
        <dbReference type="EMBL" id="VAW82560.1"/>
    </source>
</evidence>
<dbReference type="GO" id="GO:0017004">
    <property type="term" value="P:cytochrome complex assembly"/>
    <property type="evidence" value="ECO:0007669"/>
    <property type="project" value="UniProtKB-KW"/>
</dbReference>
<accession>A0A3B0Z0S5</accession>
<organism evidence="11">
    <name type="scientific">hydrothermal vent metagenome</name>
    <dbReference type="NCBI Taxonomy" id="652676"/>
    <lineage>
        <taxon>unclassified sequences</taxon>
        <taxon>metagenomes</taxon>
        <taxon>ecological metagenomes</taxon>
    </lineage>
</organism>
<dbReference type="EMBL" id="UOFM01000474">
    <property type="protein sequence ID" value="VAW82560.1"/>
    <property type="molecule type" value="Genomic_DNA"/>
</dbReference>
<protein>
    <recommendedName>
        <fullName evidence="9">Cytochrome c-type biogenesis protein CcmD</fullName>
    </recommendedName>
</protein>
<keyword evidence="3" id="KW-1003">Cell membrane</keyword>
<dbReference type="Pfam" id="PF04995">
    <property type="entry name" value="CcmD"/>
    <property type="match status" value="1"/>
</dbReference>
<dbReference type="GO" id="GO:1903607">
    <property type="term" value="P:cytochrome c biosynthetic process"/>
    <property type="evidence" value="ECO:0007669"/>
    <property type="project" value="TreeGrafter"/>
</dbReference>
<keyword evidence="7 10" id="KW-1133">Transmembrane helix</keyword>
<keyword evidence="5 10" id="KW-0812">Transmembrane</keyword>
<dbReference type="GO" id="GO:0015886">
    <property type="term" value="P:heme transport"/>
    <property type="evidence" value="ECO:0007669"/>
    <property type="project" value="InterPro"/>
</dbReference>
<evidence type="ECO:0000256" key="4">
    <source>
        <dbReference type="ARBA" id="ARBA00022519"/>
    </source>
</evidence>